<evidence type="ECO:0000256" key="1">
    <source>
        <dbReference type="SAM" id="MobiDB-lite"/>
    </source>
</evidence>
<evidence type="ECO:0000313" key="3">
    <source>
        <dbReference type="Proteomes" id="UP000829069"/>
    </source>
</evidence>
<gene>
    <name evidence="2" type="ORF">MNQ99_13750</name>
</gene>
<dbReference type="EMBL" id="CP093326">
    <property type="protein sequence ID" value="UNK45006.1"/>
    <property type="molecule type" value="Genomic_DNA"/>
</dbReference>
<dbReference type="Proteomes" id="UP000829069">
    <property type="component" value="Chromosome"/>
</dbReference>
<accession>A0ABY3W504</accession>
<keyword evidence="3" id="KW-1185">Reference proteome</keyword>
<dbReference type="InterPro" id="IPR038555">
    <property type="entry name" value="Zincin_1_sf"/>
</dbReference>
<name>A0ABY3W504_9MICC</name>
<dbReference type="Pfam" id="PF06262">
    <property type="entry name" value="Zincin_1"/>
    <property type="match status" value="1"/>
</dbReference>
<dbReference type="InterPro" id="IPR010428">
    <property type="entry name" value="Zincin_1"/>
</dbReference>
<protein>
    <submittedName>
        <fullName evidence="2">Metallopeptidase family protein</fullName>
    </submittedName>
</protein>
<dbReference type="SUPFAM" id="SSF55486">
    <property type="entry name" value="Metalloproteases ('zincins'), catalytic domain"/>
    <property type="match status" value="1"/>
</dbReference>
<sequence>MENGPSLTVSLGGDGGGWRRPFSARRRNRRGRGLRGDLLPAHLPGHLTRPEQFEQWVSESAERLEYFWGERIEAAQFVVEDIPPHLEELLARGQAAPLGSFTPAAPGRPAVVTVFRHPVQMAARLRAELPEIIHDVVVEQTAQLLNMAPEAVDPGYGRTRP</sequence>
<feature type="compositionally biased region" description="Basic residues" evidence="1">
    <location>
        <begin position="22"/>
        <end position="33"/>
    </location>
</feature>
<feature type="region of interest" description="Disordered" evidence="1">
    <location>
        <begin position="1"/>
        <end position="37"/>
    </location>
</feature>
<dbReference type="Gene3D" id="3.30.2010.20">
    <property type="match status" value="1"/>
</dbReference>
<organism evidence="2 3">
    <name type="scientific">Arthrobacter sulfonylureivorans</name>
    <dbReference type="NCBI Taxonomy" id="2486855"/>
    <lineage>
        <taxon>Bacteria</taxon>
        <taxon>Bacillati</taxon>
        <taxon>Actinomycetota</taxon>
        <taxon>Actinomycetes</taxon>
        <taxon>Micrococcales</taxon>
        <taxon>Micrococcaceae</taxon>
        <taxon>Arthrobacter</taxon>
    </lineage>
</organism>
<proteinExistence type="predicted"/>
<dbReference type="CDD" id="cd12954">
    <property type="entry name" value="MMP_TTHA0227_like_1"/>
    <property type="match status" value="1"/>
</dbReference>
<dbReference type="RefSeq" id="WP_127511939.1">
    <property type="nucleotide sequence ID" value="NZ_CP093326.1"/>
</dbReference>
<reference evidence="2 3" key="1">
    <citation type="submission" date="2022-03" db="EMBL/GenBank/DDBJ databases">
        <title>Isotopic signatures of nitrous oxide derived from detoxification processes.</title>
        <authorList>
            <person name="Behrendt U."/>
            <person name="Buchen C."/>
            <person name="Well R."/>
            <person name="Ulrich A."/>
            <person name="Rohe L."/>
            <person name="Kolb S."/>
            <person name="Schloter M."/>
            <person name="Horn M.A."/>
            <person name="Augustin J."/>
        </authorList>
    </citation>
    <scope>NUCLEOTIDE SEQUENCE [LARGE SCALE GENOMIC DNA]</scope>
    <source>
        <strain evidence="2 3">S4-C24</strain>
    </source>
</reference>
<evidence type="ECO:0000313" key="2">
    <source>
        <dbReference type="EMBL" id="UNK45006.1"/>
    </source>
</evidence>